<reference evidence="1 2" key="1">
    <citation type="journal article" date="2019" name="Commun. Biol.">
        <title>The bagworm genome reveals a unique fibroin gene that provides high tensile strength.</title>
        <authorList>
            <person name="Kono N."/>
            <person name="Nakamura H."/>
            <person name="Ohtoshi R."/>
            <person name="Tomita M."/>
            <person name="Numata K."/>
            <person name="Arakawa K."/>
        </authorList>
    </citation>
    <scope>NUCLEOTIDE SEQUENCE [LARGE SCALE GENOMIC DNA]</scope>
</reference>
<accession>A0A4C1Y0G0</accession>
<dbReference type="Proteomes" id="UP000299102">
    <property type="component" value="Unassembled WGS sequence"/>
</dbReference>
<gene>
    <name evidence="1" type="ORF">EVAR_56716_1</name>
</gene>
<organism evidence="1 2">
    <name type="scientific">Eumeta variegata</name>
    <name type="common">Bagworm moth</name>
    <name type="synonym">Eumeta japonica</name>
    <dbReference type="NCBI Taxonomy" id="151549"/>
    <lineage>
        <taxon>Eukaryota</taxon>
        <taxon>Metazoa</taxon>
        <taxon>Ecdysozoa</taxon>
        <taxon>Arthropoda</taxon>
        <taxon>Hexapoda</taxon>
        <taxon>Insecta</taxon>
        <taxon>Pterygota</taxon>
        <taxon>Neoptera</taxon>
        <taxon>Endopterygota</taxon>
        <taxon>Lepidoptera</taxon>
        <taxon>Glossata</taxon>
        <taxon>Ditrysia</taxon>
        <taxon>Tineoidea</taxon>
        <taxon>Psychidae</taxon>
        <taxon>Oiketicinae</taxon>
        <taxon>Eumeta</taxon>
    </lineage>
</organism>
<comment type="caution">
    <text evidence="1">The sequence shown here is derived from an EMBL/GenBank/DDBJ whole genome shotgun (WGS) entry which is preliminary data.</text>
</comment>
<dbReference type="AlphaFoldDB" id="A0A4C1Y0G0"/>
<protein>
    <submittedName>
        <fullName evidence="1">Spherulin-2A</fullName>
    </submittedName>
</protein>
<dbReference type="EMBL" id="BGZK01001011">
    <property type="protein sequence ID" value="GBP68454.1"/>
    <property type="molecule type" value="Genomic_DNA"/>
</dbReference>
<keyword evidence="2" id="KW-1185">Reference proteome</keyword>
<sequence>MGTISPREEEMFQFTQENLKYATEESIGKRPDQVFVREPTPWNLYSRFDWPEVQRILRPIGARVTTILIDLVELKRDILYNPGTPSAWYVNYDVMRLKNNISVSWDSRDMTNTLHDISYNVTVDSNFPSRIQCWSSWGVDMERSEALPVFLNFSDSVILMRGEKVVAKLVLTKVRVEFEVEFETVLQGRVGVNYSGRHRGHHFWALDVAEVQEKADLPKKIHSKEVIKIDFFKNGHVEFERQPKSQ</sequence>
<evidence type="ECO:0000313" key="1">
    <source>
        <dbReference type="EMBL" id="GBP68454.1"/>
    </source>
</evidence>
<name>A0A4C1Y0G0_EUMVA</name>
<evidence type="ECO:0000313" key="2">
    <source>
        <dbReference type="Proteomes" id="UP000299102"/>
    </source>
</evidence>
<dbReference type="OrthoDB" id="8122616at2759"/>
<proteinExistence type="predicted"/>